<sequence>MQDTEITITQNVHRDSVDNNASISTTSFDESADSDYERRRLSKDTSIDSQENVDPRTRLRRLNMPLMYQMYESQYDDLRGTIVGPDSPDFRPELASECLRKALSGIQTNDGVIINTVLQHTNFQRQKILSAYEGMYDRNLLEDLEEETGGFFLDLIQALFVPAHLYSAKLLHKSLSNRRSVRSIAVEQLKVIRDAYQNEYHVPLEKDITAKVEGLFGRMLQLLLCRPRNEQRHKVDMELVDKHVNLILSAPAGIEEMSHNVSIFEEILIGHSWTHIATVADRLDLRRGSGKDLETSIRRNKNMHADIRHMLLDIICDFQKFENSTSEILGNSNSIGYAPAGIEEMSHNVSIFEEILIGHSWTHIATVADRLDLRRDSGKDLETSIRRNKNMHADIRHMLLDISKYSAAFIMRLT</sequence>
<dbReference type="GO" id="GO:0005737">
    <property type="term" value="C:cytoplasm"/>
    <property type="evidence" value="ECO:0007669"/>
    <property type="project" value="TreeGrafter"/>
</dbReference>
<dbReference type="Pfam" id="PF00191">
    <property type="entry name" value="Annexin"/>
    <property type="match status" value="2"/>
</dbReference>
<accession>A0A9J2PYP9</accession>
<dbReference type="Gene3D" id="1.10.220.10">
    <property type="entry name" value="Annexin"/>
    <property type="match status" value="2"/>
</dbReference>
<dbReference type="GO" id="GO:0005886">
    <property type="term" value="C:plasma membrane"/>
    <property type="evidence" value="ECO:0007669"/>
    <property type="project" value="TreeGrafter"/>
</dbReference>
<feature type="region of interest" description="Disordered" evidence="4">
    <location>
        <begin position="19"/>
        <end position="54"/>
    </location>
</feature>
<feature type="compositionally biased region" description="Basic and acidic residues" evidence="4">
    <location>
        <begin position="35"/>
        <end position="46"/>
    </location>
</feature>
<dbReference type="GO" id="GO:0005544">
    <property type="term" value="F:calcium-dependent phospholipid binding"/>
    <property type="evidence" value="ECO:0007669"/>
    <property type="project" value="InterPro"/>
</dbReference>
<comment type="similarity">
    <text evidence="1">Belongs to the annexin family.</text>
</comment>
<evidence type="ECO:0000313" key="6">
    <source>
        <dbReference type="WBParaSite" id="ALUE_0001445801-mRNA-1"/>
    </source>
</evidence>
<dbReference type="Proteomes" id="UP000036681">
    <property type="component" value="Unplaced"/>
</dbReference>
<dbReference type="InterPro" id="IPR037104">
    <property type="entry name" value="Annexin_sf"/>
</dbReference>
<protein>
    <submittedName>
        <fullName evidence="6">Annexin</fullName>
    </submittedName>
</protein>
<reference evidence="6" key="1">
    <citation type="submission" date="2023-03" db="UniProtKB">
        <authorList>
            <consortium name="WormBaseParasite"/>
        </authorList>
    </citation>
    <scope>IDENTIFICATION</scope>
</reference>
<dbReference type="AlphaFoldDB" id="A0A9J2PYP9"/>
<dbReference type="PANTHER" id="PTHR10502:SF243">
    <property type="entry name" value="ANNEXIN"/>
    <property type="match status" value="1"/>
</dbReference>
<evidence type="ECO:0000256" key="4">
    <source>
        <dbReference type="SAM" id="MobiDB-lite"/>
    </source>
</evidence>
<proteinExistence type="inferred from homology"/>
<organism evidence="5 6">
    <name type="scientific">Ascaris lumbricoides</name>
    <name type="common">Giant roundworm</name>
    <dbReference type="NCBI Taxonomy" id="6252"/>
    <lineage>
        <taxon>Eukaryota</taxon>
        <taxon>Metazoa</taxon>
        <taxon>Ecdysozoa</taxon>
        <taxon>Nematoda</taxon>
        <taxon>Chromadorea</taxon>
        <taxon>Rhabditida</taxon>
        <taxon>Spirurina</taxon>
        <taxon>Ascaridomorpha</taxon>
        <taxon>Ascaridoidea</taxon>
        <taxon>Ascarididae</taxon>
        <taxon>Ascaris</taxon>
    </lineage>
</organism>
<dbReference type="PROSITE" id="PS51897">
    <property type="entry name" value="ANNEXIN_2"/>
    <property type="match status" value="1"/>
</dbReference>
<dbReference type="SMART" id="SM00335">
    <property type="entry name" value="ANX"/>
    <property type="match status" value="2"/>
</dbReference>
<feature type="compositionally biased region" description="Polar residues" evidence="4">
    <location>
        <begin position="19"/>
        <end position="29"/>
    </location>
</feature>
<evidence type="ECO:0000256" key="1">
    <source>
        <dbReference type="ARBA" id="ARBA00007831"/>
    </source>
</evidence>
<dbReference type="WBParaSite" id="ALUE_0001445801-mRNA-1">
    <property type="protein sequence ID" value="ALUE_0001445801-mRNA-1"/>
    <property type="gene ID" value="ALUE_0001445801"/>
</dbReference>
<dbReference type="SUPFAM" id="SSF47874">
    <property type="entry name" value="Annexin"/>
    <property type="match status" value="1"/>
</dbReference>
<dbReference type="PANTHER" id="PTHR10502">
    <property type="entry name" value="ANNEXIN"/>
    <property type="match status" value="1"/>
</dbReference>
<dbReference type="GO" id="GO:0005509">
    <property type="term" value="F:calcium ion binding"/>
    <property type="evidence" value="ECO:0007669"/>
    <property type="project" value="InterPro"/>
</dbReference>
<dbReference type="GO" id="GO:0005634">
    <property type="term" value="C:nucleus"/>
    <property type="evidence" value="ECO:0007669"/>
    <property type="project" value="TreeGrafter"/>
</dbReference>
<evidence type="ECO:0000256" key="2">
    <source>
        <dbReference type="ARBA" id="ARBA00022737"/>
    </source>
</evidence>
<keyword evidence="3" id="KW-0041">Annexin</keyword>
<dbReference type="InterPro" id="IPR018502">
    <property type="entry name" value="Annexin_repeat"/>
</dbReference>
<keyword evidence="5" id="KW-1185">Reference proteome</keyword>
<name>A0A9J2PYP9_ASCLU</name>
<evidence type="ECO:0000256" key="3">
    <source>
        <dbReference type="ARBA" id="ARBA00023216"/>
    </source>
</evidence>
<keyword evidence="2" id="KW-0677">Repeat</keyword>
<dbReference type="GO" id="GO:0001786">
    <property type="term" value="F:phosphatidylserine binding"/>
    <property type="evidence" value="ECO:0007669"/>
    <property type="project" value="TreeGrafter"/>
</dbReference>
<dbReference type="GO" id="GO:0012506">
    <property type="term" value="C:vesicle membrane"/>
    <property type="evidence" value="ECO:0007669"/>
    <property type="project" value="TreeGrafter"/>
</dbReference>
<evidence type="ECO:0000313" key="5">
    <source>
        <dbReference type="Proteomes" id="UP000036681"/>
    </source>
</evidence>